<keyword evidence="2" id="KW-1185">Reference proteome</keyword>
<dbReference type="InterPro" id="IPR005268">
    <property type="entry name" value="CHP00725"/>
</dbReference>
<proteinExistence type="predicted"/>
<evidence type="ECO:0000313" key="2">
    <source>
        <dbReference type="Proteomes" id="UP001202674"/>
    </source>
</evidence>
<protein>
    <submittedName>
        <fullName evidence="1">TIGR00725 family protein</fullName>
    </submittedName>
</protein>
<dbReference type="EMBL" id="JAKRVY010000003">
    <property type="protein sequence ID" value="MCL9813535.1"/>
    <property type="molecule type" value="Genomic_DNA"/>
</dbReference>
<name>A0AAE3K5N8_9EURY</name>
<evidence type="ECO:0000313" key="1">
    <source>
        <dbReference type="EMBL" id="MCL9813535.1"/>
    </source>
</evidence>
<dbReference type="PANTHER" id="PTHR43393">
    <property type="entry name" value="CYTOKININ RIBOSIDE 5'-MONOPHOSPHATE PHOSPHORIBOHYDROLASE"/>
    <property type="match status" value="1"/>
</dbReference>
<dbReference type="Proteomes" id="UP001202674">
    <property type="component" value="Unassembled WGS sequence"/>
</dbReference>
<dbReference type="PANTHER" id="PTHR43393:SF3">
    <property type="entry name" value="LYSINE DECARBOXYLASE-LIKE PROTEIN"/>
    <property type="match status" value="1"/>
</dbReference>
<sequence>MRVSVIGGSAVDNQTYETARRLGALLAERDHTVVCGGLTGVMEAVCRGAREADGETIGILPGERRSAANEYVTTPIATGLGNARNALVALNGDAAIAVDGNMGTLSEIALALDAGLPVSGLDTHDIEGVEMVDSPEAAVEYVESARR</sequence>
<dbReference type="GO" id="GO:0005829">
    <property type="term" value="C:cytosol"/>
    <property type="evidence" value="ECO:0007669"/>
    <property type="project" value="TreeGrafter"/>
</dbReference>
<comment type="caution">
    <text evidence="1">The sequence shown here is derived from an EMBL/GenBank/DDBJ whole genome shotgun (WGS) entry which is preliminary data.</text>
</comment>
<dbReference type="RefSeq" id="WP_250596034.1">
    <property type="nucleotide sequence ID" value="NZ_JAKRVY010000003.1"/>
</dbReference>
<dbReference type="Pfam" id="PF18306">
    <property type="entry name" value="LDcluster4"/>
    <property type="match status" value="1"/>
</dbReference>
<dbReference type="NCBIfam" id="TIGR00725">
    <property type="entry name" value="TIGR00725 family protein"/>
    <property type="match status" value="1"/>
</dbReference>
<gene>
    <name evidence="1" type="ORF">AArcSt11_07695</name>
</gene>
<dbReference type="InterPro" id="IPR041164">
    <property type="entry name" value="LDcluster4"/>
</dbReference>
<organism evidence="1 2">
    <name type="scientific">Natranaeroarchaeum aerophilus</name>
    <dbReference type="NCBI Taxonomy" id="2917711"/>
    <lineage>
        <taxon>Archaea</taxon>
        <taxon>Methanobacteriati</taxon>
        <taxon>Methanobacteriota</taxon>
        <taxon>Stenosarchaea group</taxon>
        <taxon>Halobacteria</taxon>
        <taxon>Halobacteriales</taxon>
        <taxon>Natronoarchaeaceae</taxon>
        <taxon>Natranaeroarchaeum</taxon>
    </lineage>
</organism>
<accession>A0AAE3K5N8</accession>
<dbReference type="InterPro" id="IPR052341">
    <property type="entry name" value="LOG_family_nucleotidases"/>
</dbReference>
<dbReference type="SUPFAM" id="SSF102405">
    <property type="entry name" value="MCP/YpsA-like"/>
    <property type="match status" value="1"/>
</dbReference>
<dbReference type="Gene3D" id="3.40.50.450">
    <property type="match status" value="1"/>
</dbReference>
<reference evidence="1 2" key="1">
    <citation type="journal article" date="2022" name="Syst. Appl. Microbiol.">
        <title>Natronocalculus amylovorans gen. nov., sp. nov., and Natranaeroarchaeum aerophilus sp. nov., dominant culturable amylolytic natronoarchaea from hypersaline soda lakes in southwestern Siberia.</title>
        <authorList>
            <person name="Sorokin D.Y."/>
            <person name="Elcheninov A.G."/>
            <person name="Khizhniak T.V."/>
            <person name="Koenen M."/>
            <person name="Bale N.J."/>
            <person name="Damste J.S.S."/>
            <person name="Kublanov I.V."/>
        </authorList>
    </citation>
    <scope>NUCLEOTIDE SEQUENCE [LARGE SCALE GENOMIC DNA]</scope>
    <source>
        <strain evidence="1 2">AArc-St1-1</strain>
    </source>
</reference>
<dbReference type="AlphaFoldDB" id="A0AAE3K5N8"/>